<sequence>MPSFGKFVSTNEAVSYGRSESDNKIFLKRVHAGVSGVEDAGSLTVPQGADFFNFDMDPQQDVCVLTAIHPTTLHIRSLTTGQGHPLAAVQDIPLNTRPRSAISSTLGADFVLASCYEMSTGEGPDSREKLFYKLYNWKTGALHMVTQLVFSGLSTIFLTQFPDDTLSI</sequence>
<protein>
    <submittedName>
        <fullName evidence="1">Uncharacterized protein</fullName>
    </submittedName>
</protein>
<keyword evidence="2" id="KW-1185">Reference proteome</keyword>
<proteinExistence type="predicted"/>
<evidence type="ECO:0000313" key="2">
    <source>
        <dbReference type="Proteomes" id="UP000298061"/>
    </source>
</evidence>
<organism evidence="1 2">
    <name type="scientific">Hericium alpestre</name>
    <dbReference type="NCBI Taxonomy" id="135208"/>
    <lineage>
        <taxon>Eukaryota</taxon>
        <taxon>Fungi</taxon>
        <taxon>Dikarya</taxon>
        <taxon>Basidiomycota</taxon>
        <taxon>Agaricomycotina</taxon>
        <taxon>Agaricomycetes</taxon>
        <taxon>Russulales</taxon>
        <taxon>Hericiaceae</taxon>
        <taxon>Hericium</taxon>
    </lineage>
</organism>
<name>A0A4Y9ZWR9_9AGAM</name>
<gene>
    <name evidence="1" type="ORF">EWM64_g5651</name>
</gene>
<dbReference type="Proteomes" id="UP000298061">
    <property type="component" value="Unassembled WGS sequence"/>
</dbReference>
<reference evidence="1 2" key="1">
    <citation type="submission" date="2019-02" db="EMBL/GenBank/DDBJ databases">
        <title>Genome sequencing of the rare red list fungi Hericium alpestre (H. flagellum).</title>
        <authorList>
            <person name="Buettner E."/>
            <person name="Kellner H."/>
        </authorList>
    </citation>
    <scope>NUCLEOTIDE SEQUENCE [LARGE SCALE GENOMIC DNA]</scope>
    <source>
        <strain evidence="1 2">DSM 108284</strain>
    </source>
</reference>
<evidence type="ECO:0000313" key="1">
    <source>
        <dbReference type="EMBL" id="TFY78361.1"/>
    </source>
</evidence>
<accession>A0A4Y9ZWR9</accession>
<dbReference type="AlphaFoldDB" id="A0A4Y9ZWR9"/>
<comment type="caution">
    <text evidence="1">The sequence shown here is derived from an EMBL/GenBank/DDBJ whole genome shotgun (WGS) entry which is preliminary data.</text>
</comment>
<dbReference type="EMBL" id="SFCI01000695">
    <property type="protein sequence ID" value="TFY78361.1"/>
    <property type="molecule type" value="Genomic_DNA"/>
</dbReference>